<proteinExistence type="inferred from homology"/>
<evidence type="ECO:0000256" key="1">
    <source>
        <dbReference type="ARBA" id="ARBA00009176"/>
    </source>
</evidence>
<evidence type="ECO:0000259" key="3">
    <source>
        <dbReference type="Pfam" id="PF01156"/>
    </source>
</evidence>
<dbReference type="PANTHER" id="PTHR46692:SF12">
    <property type="entry name" value="INOSINE_URIDINE-PREFERRING NUCLEOSIDE HYDROLASE DOMAIN-CONTAINING PROTEIN"/>
    <property type="match status" value="1"/>
</dbReference>
<dbReference type="PANTHER" id="PTHR46692">
    <property type="entry name" value="INOSINE-URIDINE PREFERRING NUCLEOSIDE HYDROLASE FAMILY PROTEIN"/>
    <property type="match status" value="1"/>
</dbReference>
<dbReference type="OrthoDB" id="5783963at2759"/>
<dbReference type="InterPro" id="IPR001910">
    <property type="entry name" value="Inosine/uridine_hydrolase_dom"/>
</dbReference>
<feature type="chain" id="PRO_5016562434" description="Inosine/uridine-preferring nucleoside hydrolase domain-containing protein" evidence="2">
    <location>
        <begin position="20"/>
        <end position="883"/>
    </location>
</feature>
<comment type="similarity">
    <text evidence="1">Belongs to the IUNH family.</text>
</comment>
<dbReference type="AlphaFoldDB" id="A0A368QIW5"/>
<feature type="domain" description="Inosine/uridine-preferring nucleoside hydrolase" evidence="3">
    <location>
        <begin position="502"/>
        <end position="839"/>
    </location>
</feature>
<dbReference type="GO" id="GO:0016799">
    <property type="term" value="F:hydrolase activity, hydrolyzing N-glycosyl compounds"/>
    <property type="evidence" value="ECO:0007669"/>
    <property type="project" value="InterPro"/>
</dbReference>
<evidence type="ECO:0000256" key="2">
    <source>
        <dbReference type="SAM" id="SignalP"/>
    </source>
</evidence>
<name>A0A368QIW5_SETIT</name>
<reference evidence="4" key="1">
    <citation type="journal article" date="2012" name="Nat. Biotechnol.">
        <title>Reference genome sequence of the model plant Setaria.</title>
        <authorList>
            <person name="Bennetzen J.L."/>
            <person name="Schmutz J."/>
            <person name="Wang H."/>
            <person name="Percifield R."/>
            <person name="Hawkins J."/>
            <person name="Pontaroli A.C."/>
            <person name="Estep M."/>
            <person name="Feng L."/>
            <person name="Vaughn J.N."/>
            <person name="Grimwood J."/>
            <person name="Jenkins J."/>
            <person name="Barry K."/>
            <person name="Lindquist E."/>
            <person name="Hellsten U."/>
            <person name="Deshpande S."/>
            <person name="Wang X."/>
            <person name="Wu X."/>
            <person name="Mitros T."/>
            <person name="Triplett J."/>
            <person name="Yang X."/>
            <person name="Ye C.Y."/>
            <person name="Mauro-Herrera M."/>
            <person name="Wang L."/>
            <person name="Li P."/>
            <person name="Sharma M."/>
            <person name="Sharma R."/>
            <person name="Ronald P.C."/>
            <person name="Panaud O."/>
            <person name="Kellogg E.A."/>
            <person name="Brutnell T.P."/>
            <person name="Doust A.N."/>
            <person name="Tuskan G.A."/>
            <person name="Rokhsar D."/>
            <person name="Devos K.M."/>
        </authorList>
    </citation>
    <scope>NUCLEOTIDE SEQUENCE [LARGE SCALE GENOMIC DNA]</scope>
    <source>
        <strain evidence="4">Yugu1</strain>
    </source>
</reference>
<dbReference type="Gene3D" id="3.90.245.10">
    <property type="entry name" value="Ribonucleoside hydrolase-like"/>
    <property type="match status" value="2"/>
</dbReference>
<keyword evidence="2" id="KW-0732">Signal</keyword>
<feature type="signal peptide" evidence="2">
    <location>
        <begin position="1"/>
        <end position="19"/>
    </location>
</feature>
<dbReference type="EMBL" id="CM003530">
    <property type="protein sequence ID" value="RCV17754.1"/>
    <property type="molecule type" value="Genomic_DNA"/>
</dbReference>
<dbReference type="KEGG" id="sita:101778777"/>
<dbReference type="InterPro" id="IPR036452">
    <property type="entry name" value="Ribo_hydro-like"/>
</dbReference>
<evidence type="ECO:0000313" key="4">
    <source>
        <dbReference type="EMBL" id="RCV17754.1"/>
    </source>
</evidence>
<feature type="domain" description="Inosine/uridine-preferring nucleoside hydrolase" evidence="3">
    <location>
        <begin position="32"/>
        <end position="370"/>
    </location>
</feature>
<dbReference type="Pfam" id="PF01156">
    <property type="entry name" value="IU_nuc_hydro"/>
    <property type="match status" value="2"/>
</dbReference>
<protein>
    <recommendedName>
        <fullName evidence="3">Inosine/uridine-preferring nucleoside hydrolase domain-containing protein</fullName>
    </recommendedName>
</protein>
<reference evidence="4" key="2">
    <citation type="submission" date="2015-07" db="EMBL/GenBank/DDBJ databases">
        <authorList>
            <person name="Noorani M."/>
        </authorList>
    </citation>
    <scope>NUCLEOTIDE SEQUENCE</scope>
    <source>
        <strain evidence="4">Yugu1</strain>
    </source>
</reference>
<gene>
    <name evidence="4" type="ORF">SETIT_3G245100v2</name>
</gene>
<sequence length="883" mass="97855">MVSVVVTMLLLMAAATATAAGGRGGGVRRRRILVDTDVDTDDVFAILYLLKQDRSEFDLKAITISANSWADAGHAVNHVYDLLYMMGRDDIAVGVGGDGGISDDGRVYPDVGGYFAIIEQEMSTVGGCRYRQTIPQGGNGRLDVNTNYGIRRAFLPQGNRRYFPVQQPTTQQMMIDTISAGPTTAFLMGTHTNFALFLMSNPHLKKNVEHIYMMGGGVRSHNPTGCCPKSSISCVRQQCEDHGNMFTAYTKDPYAEFNIFGDPFAAYQVFHSGIPITLVPLDATNTIPITENFFRAFEQKQSTYEAKYCFQSLKIARDTWFDNQFYTNYFMWDSFMTGVALSIMRNGERPDGENDFAEMEVMNITVVTSNEPYGVRDGSNPFFDGRARPKFNLLEGGVHSGHVLTGLNDPFCVMKGSIKGKCQDGYTKEVQGPDSVAALVAMKAKSNRNASSPLDREFFNNFLEVMNRPACSGRFNFTNQFPHYKEVMYKPDFRNRIRGMPVIFDMDMSPGDFIALLCLLKANIEAIDLKGILVSGNGWSNPATIDVIYDVLHMMGRDDIPVGLGSITALGAPELGCEYVKAIPHGSGGGLDADTLFGLARMLPRSPRRYTAEKSMKYGTPRDTAHPEMRQPLAFEVWQQVIAELGPTEKITVLTNGPLTNIANIILSDTKAKSMIEKVYIVGTHLVDGEGEEGNLFTVPSNKFAEFNFFLDPKSAKTVVESGLDITVIPLRAQRQVSSFGKVLRSLRGAEKTPESSFVYRLLLLMKKLQKNHQAYSHIDMFLGEVLGSMFLVQQSHLNYSITEKAISVGSGHVSMDGQTILDETNGKLVKVLDRLHSDTYYTELAKLVATKKQSALVGSFDEQKRMWSKANYKGRDDPGFVK</sequence>
<dbReference type="SUPFAM" id="SSF53590">
    <property type="entry name" value="Nucleoside hydrolase"/>
    <property type="match status" value="2"/>
</dbReference>
<organism evidence="4">
    <name type="scientific">Setaria italica</name>
    <name type="common">Foxtail millet</name>
    <name type="synonym">Panicum italicum</name>
    <dbReference type="NCBI Taxonomy" id="4555"/>
    <lineage>
        <taxon>Eukaryota</taxon>
        <taxon>Viridiplantae</taxon>
        <taxon>Streptophyta</taxon>
        <taxon>Embryophyta</taxon>
        <taxon>Tracheophyta</taxon>
        <taxon>Spermatophyta</taxon>
        <taxon>Magnoliopsida</taxon>
        <taxon>Liliopsida</taxon>
        <taxon>Poales</taxon>
        <taxon>Poaceae</taxon>
        <taxon>PACMAD clade</taxon>
        <taxon>Panicoideae</taxon>
        <taxon>Panicodae</taxon>
        <taxon>Paniceae</taxon>
        <taxon>Cenchrinae</taxon>
        <taxon>Setaria</taxon>
    </lineage>
</organism>
<accession>A0A368QIW5</accession>
<dbReference type="STRING" id="4555.A0A368QIW5"/>